<feature type="signal peptide" evidence="1">
    <location>
        <begin position="1"/>
        <end position="26"/>
    </location>
</feature>
<keyword evidence="1" id="KW-0732">Signal</keyword>
<organism evidence="2 3">
    <name type="scientific">Kordia aestuariivivens</name>
    <dbReference type="NCBI Taxonomy" id="2759037"/>
    <lineage>
        <taxon>Bacteria</taxon>
        <taxon>Pseudomonadati</taxon>
        <taxon>Bacteroidota</taxon>
        <taxon>Flavobacteriia</taxon>
        <taxon>Flavobacteriales</taxon>
        <taxon>Flavobacteriaceae</taxon>
        <taxon>Kordia</taxon>
    </lineage>
</organism>
<gene>
    <name evidence="2" type="ORF">H2O64_09875</name>
</gene>
<dbReference type="Proteomes" id="UP000619238">
    <property type="component" value="Unassembled WGS sequence"/>
</dbReference>
<evidence type="ECO:0000313" key="2">
    <source>
        <dbReference type="EMBL" id="MBC8754979.1"/>
    </source>
</evidence>
<dbReference type="EMBL" id="JACGWS010000005">
    <property type="protein sequence ID" value="MBC8754979.1"/>
    <property type="molecule type" value="Genomic_DNA"/>
</dbReference>
<accession>A0ABR7Q8T9</accession>
<feature type="chain" id="PRO_5045558726" evidence="1">
    <location>
        <begin position="27"/>
        <end position="154"/>
    </location>
</feature>
<protein>
    <submittedName>
        <fullName evidence="2">Uncharacterized protein</fullName>
    </submittedName>
</protein>
<reference evidence="2 3" key="1">
    <citation type="submission" date="2020-07" db="EMBL/GenBank/DDBJ databases">
        <title>Description of Kordia aestuariivivens sp. nov., isolated from a tidal flat.</title>
        <authorList>
            <person name="Park S."/>
            <person name="Yoon J.-H."/>
        </authorList>
    </citation>
    <scope>NUCLEOTIDE SEQUENCE [LARGE SCALE GENOMIC DNA]</scope>
    <source>
        <strain evidence="2 3">YSTF-M3</strain>
    </source>
</reference>
<sequence length="154" mass="17966">MKKIKTSKKTLLILFTCFIFSSVLTAQSKMENFFKYEGAKMLSQMAHPLTDYEKLNYVVEGNAIFVQMKTGYFETILKIYWDGTIFYKIEVGENDIVSAFSVLEYMKDMLVDLIEDDSTNENYIKDRFKARYGNSKLKGSELACMILTFAWYAY</sequence>
<keyword evidence="3" id="KW-1185">Reference proteome</keyword>
<evidence type="ECO:0000313" key="3">
    <source>
        <dbReference type="Proteomes" id="UP000619238"/>
    </source>
</evidence>
<name>A0ABR7Q8T9_9FLAO</name>
<proteinExistence type="predicted"/>
<evidence type="ECO:0000256" key="1">
    <source>
        <dbReference type="SAM" id="SignalP"/>
    </source>
</evidence>
<dbReference type="RefSeq" id="WP_187562028.1">
    <property type="nucleotide sequence ID" value="NZ_JACGWS010000005.1"/>
</dbReference>
<comment type="caution">
    <text evidence="2">The sequence shown here is derived from an EMBL/GenBank/DDBJ whole genome shotgun (WGS) entry which is preliminary data.</text>
</comment>